<dbReference type="Gene3D" id="1.10.10.10">
    <property type="entry name" value="Winged helix-like DNA-binding domain superfamily/Winged helix DNA-binding domain"/>
    <property type="match status" value="1"/>
</dbReference>
<dbReference type="PANTHER" id="PTHR30126:SF94">
    <property type="entry name" value="LYSR FAMILY TRANSCRIPTIONAL REGULATOR"/>
    <property type="match status" value="1"/>
</dbReference>
<organism evidence="6 7">
    <name type="scientific">Aquincola tertiaricarbonis</name>
    <dbReference type="NCBI Taxonomy" id="391953"/>
    <lineage>
        <taxon>Bacteria</taxon>
        <taxon>Pseudomonadati</taxon>
        <taxon>Pseudomonadota</taxon>
        <taxon>Betaproteobacteria</taxon>
        <taxon>Burkholderiales</taxon>
        <taxon>Sphaerotilaceae</taxon>
        <taxon>Aquincola</taxon>
    </lineage>
</organism>
<keyword evidence="3" id="KW-0238">DNA-binding</keyword>
<feature type="domain" description="HTH lysR-type" evidence="5">
    <location>
        <begin position="1"/>
        <end position="58"/>
    </location>
</feature>
<dbReference type="InterPro" id="IPR005119">
    <property type="entry name" value="LysR_subst-bd"/>
</dbReference>
<dbReference type="SUPFAM" id="SSF53850">
    <property type="entry name" value="Periplasmic binding protein-like II"/>
    <property type="match status" value="1"/>
</dbReference>
<keyword evidence="2" id="KW-0805">Transcription regulation</keyword>
<dbReference type="RefSeq" id="WP_250194934.1">
    <property type="nucleotide sequence ID" value="NZ_CP097635.1"/>
</dbReference>
<dbReference type="InterPro" id="IPR000847">
    <property type="entry name" value="LysR_HTH_N"/>
</dbReference>
<dbReference type="EMBL" id="CP097635">
    <property type="protein sequence ID" value="URI06672.1"/>
    <property type="molecule type" value="Genomic_DNA"/>
</dbReference>
<evidence type="ECO:0000313" key="6">
    <source>
        <dbReference type="EMBL" id="URI06672.1"/>
    </source>
</evidence>
<dbReference type="PANTHER" id="PTHR30126">
    <property type="entry name" value="HTH-TYPE TRANSCRIPTIONAL REGULATOR"/>
    <property type="match status" value="1"/>
</dbReference>
<sequence>MKIAAFHTLDAVLRGGSFAAAALEMNLTPSAVSMQMKQLERYLGQTLFDRSGLQVRPTPAAREVAASMQEGLQRLAVLRRQVSVSVEGTVRLGIIESMQPVLGPGTMKILQQRYPRLDLRPLRGRSAGLTEMVKAGSLDAAVVAQPEKGGGAGLRWHPLERRELLLVAPPQSPEPSVGALFRQYDWIRYDRGTVTGAMAVRYVNAHVRERRPSIELDNVPAIVAMVSAGLGISIVQLSDPGITIAYPVRLLRLGRGAPALQMSLVMRKADADDRRLLALQAAMAETLASPMRRRAVVGLS</sequence>
<dbReference type="InterPro" id="IPR036390">
    <property type="entry name" value="WH_DNA-bd_sf"/>
</dbReference>
<name>A0ABY4S470_AQUTE</name>
<reference evidence="6" key="1">
    <citation type="submission" date="2022-05" db="EMBL/GenBank/DDBJ databases">
        <title>An RpoN-dependent PEP-CTERM gene is involved in floc formation of an Aquincola tertiaricarbonis strain.</title>
        <authorList>
            <person name="Qiu D."/>
            <person name="Xia M."/>
        </authorList>
    </citation>
    <scope>NUCLEOTIDE SEQUENCE</scope>
    <source>
        <strain evidence="6">RN12</strain>
    </source>
</reference>
<proteinExistence type="inferred from homology"/>
<evidence type="ECO:0000313" key="7">
    <source>
        <dbReference type="Proteomes" id="UP001056201"/>
    </source>
</evidence>
<dbReference type="Pfam" id="PF03466">
    <property type="entry name" value="LysR_substrate"/>
    <property type="match status" value="1"/>
</dbReference>
<evidence type="ECO:0000256" key="3">
    <source>
        <dbReference type="ARBA" id="ARBA00023125"/>
    </source>
</evidence>
<comment type="similarity">
    <text evidence="1">Belongs to the LysR transcriptional regulatory family.</text>
</comment>
<evidence type="ECO:0000256" key="4">
    <source>
        <dbReference type="ARBA" id="ARBA00023163"/>
    </source>
</evidence>
<evidence type="ECO:0000256" key="1">
    <source>
        <dbReference type="ARBA" id="ARBA00009437"/>
    </source>
</evidence>
<dbReference type="PRINTS" id="PR00039">
    <property type="entry name" value="HTHLYSR"/>
</dbReference>
<keyword evidence="4" id="KW-0804">Transcription</keyword>
<dbReference type="Gene3D" id="3.40.190.10">
    <property type="entry name" value="Periplasmic binding protein-like II"/>
    <property type="match status" value="2"/>
</dbReference>
<protein>
    <submittedName>
        <fullName evidence="6">LysR family transcriptional regulator</fullName>
    </submittedName>
</protein>
<dbReference type="Pfam" id="PF00126">
    <property type="entry name" value="HTH_1"/>
    <property type="match status" value="1"/>
</dbReference>
<dbReference type="PROSITE" id="PS50931">
    <property type="entry name" value="HTH_LYSR"/>
    <property type="match status" value="1"/>
</dbReference>
<keyword evidence="7" id="KW-1185">Reference proteome</keyword>
<dbReference type="Proteomes" id="UP001056201">
    <property type="component" value="Chromosome 1"/>
</dbReference>
<evidence type="ECO:0000259" key="5">
    <source>
        <dbReference type="PROSITE" id="PS50931"/>
    </source>
</evidence>
<gene>
    <name evidence="6" type="ORF">MW290_12265</name>
</gene>
<dbReference type="SUPFAM" id="SSF46785">
    <property type="entry name" value="Winged helix' DNA-binding domain"/>
    <property type="match status" value="1"/>
</dbReference>
<accession>A0ABY4S470</accession>
<evidence type="ECO:0000256" key="2">
    <source>
        <dbReference type="ARBA" id="ARBA00023015"/>
    </source>
</evidence>
<dbReference type="InterPro" id="IPR036388">
    <property type="entry name" value="WH-like_DNA-bd_sf"/>
</dbReference>